<dbReference type="SUPFAM" id="SSF161098">
    <property type="entry name" value="MetI-like"/>
    <property type="match status" value="1"/>
</dbReference>
<evidence type="ECO:0000313" key="11">
    <source>
        <dbReference type="Proteomes" id="UP000076935"/>
    </source>
</evidence>
<dbReference type="PANTHER" id="PTHR43386">
    <property type="entry name" value="OLIGOPEPTIDE TRANSPORT SYSTEM PERMEASE PROTEIN APPC"/>
    <property type="match status" value="1"/>
</dbReference>
<evidence type="ECO:0000259" key="9">
    <source>
        <dbReference type="PROSITE" id="PS50928"/>
    </source>
</evidence>
<gene>
    <name evidence="10" type="primary">nikC</name>
    <name evidence="10" type="ORF">AWH49_17160</name>
</gene>
<keyword evidence="4 8" id="KW-0812">Transmembrane</keyword>
<evidence type="ECO:0000256" key="2">
    <source>
        <dbReference type="ARBA" id="ARBA00022448"/>
    </source>
</evidence>
<proteinExistence type="inferred from homology"/>
<dbReference type="Proteomes" id="UP000076935">
    <property type="component" value="Unassembled WGS sequence"/>
</dbReference>
<dbReference type="AlphaFoldDB" id="A0A177L3N4"/>
<comment type="similarity">
    <text evidence="7">Belongs to the binding-protein-dependent transport system permease family. OppBC subfamily.</text>
</comment>
<reference evidence="10 11" key="1">
    <citation type="submission" date="2016-01" db="EMBL/GenBank/DDBJ databases">
        <title>Investigation of taxonomic status of Bacillus aminovorans.</title>
        <authorList>
            <person name="Verma A."/>
            <person name="Pal Y."/>
            <person name="Krishnamurthi S."/>
        </authorList>
    </citation>
    <scope>NUCLEOTIDE SEQUENCE [LARGE SCALE GENOMIC DNA]</scope>
    <source>
        <strain evidence="10 11">DSM 1314</strain>
    </source>
</reference>
<keyword evidence="5 8" id="KW-1133">Transmembrane helix</keyword>
<sequence>MVKMDRIKIFQNKLLVLSLIIITIMIMIAIFAPILAPHDPNLIDLSNKLKEPSLTFPLGTDHLGRCVLSRIIYGTQVSIGAAFLVMGISIFIGIIIGTFAGYKGGWIDQVFMRLCDVLLSFPSLVLSLALIGILGPNFKNLIIALVIVQWVPYARMIRGLMLVMKERHFIMAAKIAGTTDTIIIIRHMLPHILPQVLVFAFLDIGTVILHISGLSFLGLGIQPPTAEWGMMINDSKQFLRNYPSLMLYPGMMIMLVVMSFNLLGDSLRDLLDPTHK</sequence>
<dbReference type="PANTHER" id="PTHR43386:SF1">
    <property type="entry name" value="D,D-DIPEPTIDE TRANSPORT SYSTEM PERMEASE PROTEIN DDPC-RELATED"/>
    <property type="match status" value="1"/>
</dbReference>
<feature type="transmembrane region" description="Helical" evidence="8">
    <location>
        <begin position="195"/>
        <end position="221"/>
    </location>
</feature>
<feature type="transmembrane region" description="Helical" evidence="8">
    <location>
        <begin position="14"/>
        <end position="36"/>
    </location>
</feature>
<evidence type="ECO:0000256" key="5">
    <source>
        <dbReference type="ARBA" id="ARBA00022989"/>
    </source>
</evidence>
<dbReference type="GO" id="GO:0005886">
    <property type="term" value="C:plasma membrane"/>
    <property type="evidence" value="ECO:0007669"/>
    <property type="project" value="UniProtKB-SubCell"/>
</dbReference>
<dbReference type="InterPro" id="IPR050366">
    <property type="entry name" value="BP-dependent_transpt_permease"/>
</dbReference>
<comment type="caution">
    <text evidence="10">The sequence shown here is derived from an EMBL/GenBank/DDBJ whole genome shotgun (WGS) entry which is preliminary data.</text>
</comment>
<feature type="transmembrane region" description="Helical" evidence="8">
    <location>
        <begin position="169"/>
        <end position="189"/>
    </location>
</feature>
<feature type="transmembrane region" description="Helical" evidence="8">
    <location>
        <begin position="141"/>
        <end position="157"/>
    </location>
</feature>
<dbReference type="Pfam" id="PF12911">
    <property type="entry name" value="OppC_N"/>
    <property type="match status" value="1"/>
</dbReference>
<feature type="transmembrane region" description="Helical" evidence="8">
    <location>
        <begin position="242"/>
        <end position="263"/>
    </location>
</feature>
<protein>
    <submittedName>
        <fullName evidence="10">Nickel ABC transporter permease subunit NikC</fullName>
    </submittedName>
</protein>
<dbReference type="Pfam" id="PF00528">
    <property type="entry name" value="BPD_transp_1"/>
    <property type="match status" value="1"/>
</dbReference>
<feature type="transmembrane region" description="Helical" evidence="8">
    <location>
        <begin position="79"/>
        <end position="102"/>
    </location>
</feature>
<dbReference type="NCBIfam" id="TIGR02790">
    <property type="entry name" value="nickel_nikC"/>
    <property type="match status" value="1"/>
</dbReference>
<dbReference type="CDD" id="cd06261">
    <property type="entry name" value="TM_PBP2"/>
    <property type="match status" value="1"/>
</dbReference>
<feature type="domain" description="ABC transmembrane type-1" evidence="9">
    <location>
        <begin position="75"/>
        <end position="264"/>
    </location>
</feature>
<dbReference type="GO" id="GO:0015099">
    <property type="term" value="F:nickel cation transmembrane transporter activity"/>
    <property type="evidence" value="ECO:0007669"/>
    <property type="project" value="InterPro"/>
</dbReference>
<evidence type="ECO:0000256" key="8">
    <source>
        <dbReference type="RuleBase" id="RU363032"/>
    </source>
</evidence>
<evidence type="ECO:0000313" key="10">
    <source>
        <dbReference type="EMBL" id="OAH60288.1"/>
    </source>
</evidence>
<dbReference type="InterPro" id="IPR014157">
    <property type="entry name" value="Nickel_NikC"/>
</dbReference>
<comment type="subcellular location">
    <subcellularLocation>
        <location evidence="1 8">Cell membrane</location>
        <topology evidence="1 8">Multi-pass membrane protein</topology>
    </subcellularLocation>
</comment>
<dbReference type="RefSeq" id="WP_063966214.1">
    <property type="nucleotide sequence ID" value="NZ_JBCNAN010000053.1"/>
</dbReference>
<dbReference type="InterPro" id="IPR053385">
    <property type="entry name" value="ABC_transport_permease"/>
</dbReference>
<keyword evidence="3" id="KW-1003">Cell membrane</keyword>
<dbReference type="InterPro" id="IPR035906">
    <property type="entry name" value="MetI-like_sf"/>
</dbReference>
<keyword evidence="6 8" id="KW-0472">Membrane</keyword>
<feature type="transmembrane region" description="Helical" evidence="8">
    <location>
        <begin position="114"/>
        <end position="135"/>
    </location>
</feature>
<evidence type="ECO:0000256" key="3">
    <source>
        <dbReference type="ARBA" id="ARBA00022475"/>
    </source>
</evidence>
<keyword evidence="2 8" id="KW-0813">Transport</keyword>
<accession>A0A177L3N4</accession>
<organism evidence="10 11">
    <name type="scientific">Domibacillus aminovorans</name>
    <dbReference type="NCBI Taxonomy" id="29332"/>
    <lineage>
        <taxon>Bacteria</taxon>
        <taxon>Bacillati</taxon>
        <taxon>Bacillota</taxon>
        <taxon>Bacilli</taxon>
        <taxon>Bacillales</taxon>
        <taxon>Bacillaceae</taxon>
        <taxon>Domibacillus</taxon>
    </lineage>
</organism>
<evidence type="ECO:0000256" key="7">
    <source>
        <dbReference type="ARBA" id="ARBA00024202"/>
    </source>
</evidence>
<dbReference type="NCBIfam" id="NF045474">
    <property type="entry name" value="Opp2C"/>
    <property type="match status" value="1"/>
</dbReference>
<dbReference type="STRING" id="29332.AWH48_02845"/>
<dbReference type="InterPro" id="IPR025966">
    <property type="entry name" value="OppC_N"/>
</dbReference>
<dbReference type="EMBL" id="LQWY01000043">
    <property type="protein sequence ID" value="OAH60288.1"/>
    <property type="molecule type" value="Genomic_DNA"/>
</dbReference>
<name>A0A177L3N4_9BACI</name>
<evidence type="ECO:0000256" key="4">
    <source>
        <dbReference type="ARBA" id="ARBA00022692"/>
    </source>
</evidence>
<dbReference type="Gene3D" id="1.10.3720.10">
    <property type="entry name" value="MetI-like"/>
    <property type="match status" value="1"/>
</dbReference>
<dbReference type="PROSITE" id="PS50928">
    <property type="entry name" value="ABC_TM1"/>
    <property type="match status" value="1"/>
</dbReference>
<evidence type="ECO:0000256" key="1">
    <source>
        <dbReference type="ARBA" id="ARBA00004651"/>
    </source>
</evidence>
<evidence type="ECO:0000256" key="6">
    <source>
        <dbReference type="ARBA" id="ARBA00023136"/>
    </source>
</evidence>
<dbReference type="InterPro" id="IPR000515">
    <property type="entry name" value="MetI-like"/>
</dbReference>
<keyword evidence="11" id="KW-1185">Reference proteome</keyword>